<dbReference type="EMBL" id="PVMZ01000006">
    <property type="protein sequence ID" value="PRX21571.1"/>
    <property type="molecule type" value="Genomic_DNA"/>
</dbReference>
<dbReference type="InterPro" id="IPR050742">
    <property type="entry name" value="Helicase_Restrict-Modif_Enz"/>
</dbReference>
<dbReference type="GO" id="GO:0009035">
    <property type="term" value="F:type I site-specific deoxyribonuclease activity"/>
    <property type="evidence" value="ECO:0007669"/>
    <property type="project" value="UniProtKB-EC"/>
</dbReference>
<feature type="domain" description="Helicase ATP-binding" evidence="2">
    <location>
        <begin position="368"/>
        <end position="525"/>
    </location>
</feature>
<feature type="coiled-coil region" evidence="1">
    <location>
        <begin position="149"/>
        <end position="197"/>
    </location>
</feature>
<dbReference type="PROSITE" id="PS51192">
    <property type="entry name" value="HELICASE_ATP_BIND_1"/>
    <property type="match status" value="1"/>
</dbReference>
<dbReference type="Pfam" id="PF00271">
    <property type="entry name" value="Helicase_C"/>
    <property type="match status" value="1"/>
</dbReference>
<dbReference type="RefSeq" id="WP_106319752.1">
    <property type="nucleotide sequence ID" value="NZ_BOMO01000005.1"/>
</dbReference>
<dbReference type="Pfam" id="PF13643">
    <property type="entry name" value="DUF4145"/>
    <property type="match status" value="1"/>
</dbReference>
<dbReference type="SUPFAM" id="SSF52540">
    <property type="entry name" value="P-loop containing nucleoside triphosphate hydrolases"/>
    <property type="match status" value="1"/>
</dbReference>
<gene>
    <name evidence="3" type="ORF">CLV67_106352</name>
</gene>
<dbReference type="OrthoDB" id="9758243at2"/>
<dbReference type="Proteomes" id="UP000239415">
    <property type="component" value="Unassembled WGS sequence"/>
</dbReference>
<dbReference type="AlphaFoldDB" id="A0A2T0KE58"/>
<dbReference type="PANTHER" id="PTHR47396">
    <property type="entry name" value="TYPE I RESTRICTION ENZYME ECOKI R PROTEIN"/>
    <property type="match status" value="1"/>
</dbReference>
<dbReference type="InterPro" id="IPR014001">
    <property type="entry name" value="Helicase_ATP-bd"/>
</dbReference>
<dbReference type="InterPro" id="IPR013670">
    <property type="entry name" value="EcoEI_R_C_dom"/>
</dbReference>
<name>A0A2T0KE58_9ACTN</name>
<dbReference type="GO" id="GO:0003677">
    <property type="term" value="F:DNA binding"/>
    <property type="evidence" value="ECO:0007669"/>
    <property type="project" value="UniProtKB-KW"/>
</dbReference>
<dbReference type="Pfam" id="PF08463">
    <property type="entry name" value="EcoEI_R_C"/>
    <property type="match status" value="1"/>
</dbReference>
<dbReference type="CDD" id="cd18032">
    <property type="entry name" value="DEXHc_RE_I_III_res"/>
    <property type="match status" value="1"/>
</dbReference>
<dbReference type="Pfam" id="PF04851">
    <property type="entry name" value="ResIII"/>
    <property type="match status" value="1"/>
</dbReference>
<dbReference type="InterPro" id="IPR027417">
    <property type="entry name" value="P-loop_NTPase"/>
</dbReference>
<keyword evidence="1" id="KW-0175">Coiled coil</keyword>
<protein>
    <submittedName>
        <fullName evidence="3">Type I restriction enzyme R subunit</fullName>
    </submittedName>
</protein>
<dbReference type="InterPro" id="IPR007409">
    <property type="entry name" value="Restrct_endonuc_type1_HsdR_N"/>
</dbReference>
<dbReference type="Gene3D" id="3.40.50.300">
    <property type="entry name" value="P-loop containing nucleotide triphosphate hydrolases"/>
    <property type="match status" value="2"/>
</dbReference>
<dbReference type="GO" id="GO:0005829">
    <property type="term" value="C:cytosol"/>
    <property type="evidence" value="ECO:0007669"/>
    <property type="project" value="TreeGrafter"/>
</dbReference>
<dbReference type="Pfam" id="PF04313">
    <property type="entry name" value="HSDR_N"/>
    <property type="match status" value="1"/>
</dbReference>
<evidence type="ECO:0000313" key="3">
    <source>
        <dbReference type="EMBL" id="PRX21571.1"/>
    </source>
</evidence>
<sequence length="1139" mass="128270">MGNFAFLETEWPELFDEAARAEHLATADPRASCFYARRCLELALNWLYRADESLRTPYKNDLSGMIAEPSLLALAGPAIRTKMDVIRRVGNAAVHRTATVPVADSVRVTGELFQVMFWIAGRYARDPGHLPPTGLTFDTSLIPRPALARQQRQEELKRQADEFARQQAELAEARRRAEDLDAELAALRAAIRAAKKANEGRPDTHDYNEAETRTFVIDLLLREAGWDLADDEDREFPVDGLPESASRTGRGKVDYVLWDDDGKPLAVIEAKRATRDPQAGRHQAACYADALERRYGQRPVIFFTNGYETWMWDDVSYPPRQLQGFHTKEQLRLLIQRRAGRQALGGVPINSEIVNRHYQSRAIRRIGEVFTAGGREALLVMATGSGKTRTVIALVDQLSRAGWAKRVLFLADRTALVKQAANAFRAHAPGLPTVNLLTERNPDGRVMVSTYPTMMGLLGEMDGDRRRFGPGYFDLIVVDEAHRSVYQKYRAIFDYFDALLVGLTATPKDEIDRNTYRLFHLEDGVPTDSYTLEEAVADDYLVPPRTIDVPLKFQRRGIRYDELPDDEKEEWESLEWDDEGTVPDEISSEELNRFLFNSDTVDKALRTLMLHGVKVAGGDRLGKTIVFAKNQDHADFLLKRFDHCFPELKGRFAQVITHATAFSQSAIDEFSQHDRMPHVAISVDMLDTGIDVPEVVNLVFFKLVRSKTKFWQMIGRGTRLRPDLFGPGRDKRGFLVFDLCQNVEFFNAGLARGDGHVTPSLGERLFRRRADLLLALDRILEDVGQPPAEIPDEPATGEQLRWALVGRLNAEVRAMDPENILVRPHRRQVEQYSELAAWERMTPERHSEVSEHLAPLPSGFRGTDDSEEAKRFDLLALRLQLAVLDVEPGFGELRDQVREIADALLGQTTIPAVAAQQELLEELSGDQWWDDVTAPMLEAMRRRVRGLVRLIERTRRAVVYSHFTDEIGEISESRLQGVALGTDRGRFATKARIYLRSHEDDPVVRKLRHHRQIVAGDLESLTEVFLASGIGTREDIEAAAARHDGLGLFLRSLTGLDREAVREAFEPFRTGRGLTSGQERFLTMLVDFVAANGVVEAGQLYEPPFTAVAPGGPEDLFADADVDTLISVLDRIRATAMPV</sequence>
<comment type="caution">
    <text evidence="3">The sequence shown here is derived from an EMBL/GenBank/DDBJ whole genome shotgun (WGS) entry which is preliminary data.</text>
</comment>
<dbReference type="SMART" id="SM00487">
    <property type="entry name" value="DEXDc"/>
    <property type="match status" value="1"/>
</dbReference>
<organism evidence="3 4">
    <name type="scientific">Actinoplanes italicus</name>
    <dbReference type="NCBI Taxonomy" id="113567"/>
    <lineage>
        <taxon>Bacteria</taxon>
        <taxon>Bacillati</taxon>
        <taxon>Actinomycetota</taxon>
        <taxon>Actinomycetes</taxon>
        <taxon>Micromonosporales</taxon>
        <taxon>Micromonosporaceae</taxon>
        <taxon>Actinoplanes</taxon>
    </lineage>
</organism>
<accession>A0A2T0KE58</accession>
<evidence type="ECO:0000313" key="4">
    <source>
        <dbReference type="Proteomes" id="UP000239415"/>
    </source>
</evidence>
<dbReference type="InterPro" id="IPR025285">
    <property type="entry name" value="DUF4145"/>
</dbReference>
<proteinExistence type="predicted"/>
<evidence type="ECO:0000259" key="2">
    <source>
        <dbReference type="PROSITE" id="PS51192"/>
    </source>
</evidence>
<dbReference type="GO" id="GO:0009307">
    <property type="term" value="P:DNA restriction-modification system"/>
    <property type="evidence" value="ECO:0007669"/>
    <property type="project" value="UniProtKB-KW"/>
</dbReference>
<reference evidence="3 4" key="1">
    <citation type="submission" date="2018-03" db="EMBL/GenBank/DDBJ databases">
        <title>Genomic Encyclopedia of Archaeal and Bacterial Type Strains, Phase II (KMG-II): from individual species to whole genera.</title>
        <authorList>
            <person name="Goeker M."/>
        </authorList>
    </citation>
    <scope>NUCLEOTIDE SEQUENCE [LARGE SCALE GENOMIC DNA]</scope>
    <source>
        <strain evidence="3 4">DSM 43146</strain>
    </source>
</reference>
<dbReference type="InterPro" id="IPR001650">
    <property type="entry name" value="Helicase_C-like"/>
</dbReference>
<keyword evidence="4" id="KW-1185">Reference proteome</keyword>
<dbReference type="CDD" id="cd18799">
    <property type="entry name" value="SF2_C_EcoAI-like"/>
    <property type="match status" value="1"/>
</dbReference>
<evidence type="ECO:0000256" key="1">
    <source>
        <dbReference type="SAM" id="Coils"/>
    </source>
</evidence>
<dbReference type="GO" id="GO:0005524">
    <property type="term" value="F:ATP binding"/>
    <property type="evidence" value="ECO:0007669"/>
    <property type="project" value="UniProtKB-KW"/>
</dbReference>
<dbReference type="Gene3D" id="3.90.1570.30">
    <property type="match status" value="1"/>
</dbReference>
<dbReference type="InterPro" id="IPR006935">
    <property type="entry name" value="Helicase/UvrB_N"/>
</dbReference>
<dbReference type="PANTHER" id="PTHR47396:SF1">
    <property type="entry name" value="ATP-DEPENDENT HELICASE IRC3-RELATED"/>
    <property type="match status" value="1"/>
</dbReference>